<keyword evidence="3" id="KW-1185">Reference proteome</keyword>
<comment type="caution">
    <text evidence="2">The sequence shown here is derived from an EMBL/GenBank/DDBJ whole genome shotgun (WGS) entry which is preliminary data.</text>
</comment>
<dbReference type="Pfam" id="PF18159">
    <property type="entry name" value="S_4TM"/>
    <property type="match status" value="1"/>
</dbReference>
<name>A0ABV9HYT9_9FLAO</name>
<feature type="transmembrane region" description="Helical" evidence="1">
    <location>
        <begin position="55"/>
        <end position="78"/>
    </location>
</feature>
<evidence type="ECO:0000313" key="3">
    <source>
        <dbReference type="Proteomes" id="UP001596043"/>
    </source>
</evidence>
<dbReference type="InterPro" id="IPR049920">
    <property type="entry name" value="IK1_05631-like"/>
</dbReference>
<reference evidence="3" key="1">
    <citation type="journal article" date="2019" name="Int. J. Syst. Evol. Microbiol.">
        <title>The Global Catalogue of Microorganisms (GCM) 10K type strain sequencing project: providing services to taxonomists for standard genome sequencing and annotation.</title>
        <authorList>
            <consortium name="The Broad Institute Genomics Platform"/>
            <consortium name="The Broad Institute Genome Sequencing Center for Infectious Disease"/>
            <person name="Wu L."/>
            <person name="Ma J."/>
        </authorList>
    </citation>
    <scope>NUCLEOTIDE SEQUENCE [LARGE SCALE GENOMIC DNA]</scope>
    <source>
        <strain evidence="3">YJ-61-S</strain>
    </source>
</reference>
<gene>
    <name evidence="2" type="ORF">ACFO3O_10960</name>
</gene>
<protein>
    <submittedName>
        <fullName evidence="2">S-4TM family putative pore-forming effector</fullName>
    </submittedName>
</protein>
<dbReference type="RefSeq" id="WP_379978680.1">
    <property type="nucleotide sequence ID" value="NZ_JBHSFV010000006.1"/>
</dbReference>
<proteinExistence type="predicted"/>
<accession>A0ABV9HYT9</accession>
<keyword evidence="1" id="KW-1133">Transmembrane helix</keyword>
<feature type="transmembrane region" description="Helical" evidence="1">
    <location>
        <begin position="170"/>
        <end position="188"/>
    </location>
</feature>
<organism evidence="2 3">
    <name type="scientific">Dokdonia ponticola</name>
    <dbReference type="NCBI Taxonomy" id="2041041"/>
    <lineage>
        <taxon>Bacteria</taxon>
        <taxon>Pseudomonadati</taxon>
        <taxon>Bacteroidota</taxon>
        <taxon>Flavobacteriia</taxon>
        <taxon>Flavobacteriales</taxon>
        <taxon>Flavobacteriaceae</taxon>
        <taxon>Dokdonia</taxon>
    </lineage>
</organism>
<dbReference type="EMBL" id="JBHSFV010000006">
    <property type="protein sequence ID" value="MFC4634429.1"/>
    <property type="molecule type" value="Genomic_DNA"/>
</dbReference>
<keyword evidence="1" id="KW-0812">Transmembrane</keyword>
<keyword evidence="1" id="KW-0472">Membrane</keyword>
<evidence type="ECO:0000313" key="2">
    <source>
        <dbReference type="EMBL" id="MFC4634429.1"/>
    </source>
</evidence>
<dbReference type="Proteomes" id="UP001596043">
    <property type="component" value="Unassembled WGS sequence"/>
</dbReference>
<sequence length="304" mass="35630">MNKISIKQNEQKQLERLAAQREIYSFAKKLHLVQIILTVFLPIAFFIISSIYTSFIAYSALFGILAFVVDGVFITPLIKNQKNKAAKIQELFDCEVLELDKSPLKVATDVSVEEILLNYNAHKKIAANIENIRDWYPTNITDLPISIARIICQRANCWWDSTLRIRYSNFLKYFAIVVLLSIFIVSFFNKSEVTELTLFLSGLIPFFQFCNKESFEHHDAAERLNELVQYSESIWQEAINTPEDYHRNKLNSRRLQDEIFEHRSKSPLILDKFYNLFRDQNEVLMNRTSEILIEEAKEKINKSR</sequence>
<evidence type="ECO:0000256" key="1">
    <source>
        <dbReference type="SAM" id="Phobius"/>
    </source>
</evidence>
<feature type="transmembrane region" description="Helical" evidence="1">
    <location>
        <begin position="30"/>
        <end position="49"/>
    </location>
</feature>